<feature type="signal peptide" evidence="2">
    <location>
        <begin position="1"/>
        <end position="42"/>
    </location>
</feature>
<dbReference type="InterPro" id="IPR036312">
    <property type="entry name" value="Bifun_inhib/LTP/seed_sf"/>
</dbReference>
<dbReference type="PANTHER" id="PTHR33076">
    <property type="entry name" value="NON-SPECIFIC LIPID-TRANSFER PROTEIN 2-RELATED"/>
    <property type="match status" value="1"/>
</dbReference>
<reference evidence="4 5" key="1">
    <citation type="journal article" date="2024" name="Plant J.">
        <title>Genome sequences and population genomics reveal climatic adaptation and genomic divergence between two closely related sweetgum species.</title>
        <authorList>
            <person name="Xu W.Q."/>
            <person name="Ren C.Q."/>
            <person name="Zhang X.Y."/>
            <person name="Comes H.P."/>
            <person name="Liu X.H."/>
            <person name="Li Y.G."/>
            <person name="Kettle C.J."/>
            <person name="Jalonen R."/>
            <person name="Gaisberger H."/>
            <person name="Ma Y.Z."/>
            <person name="Qiu Y.X."/>
        </authorList>
    </citation>
    <scope>NUCLEOTIDE SEQUENCE [LARGE SCALE GENOMIC DNA]</scope>
    <source>
        <strain evidence="4">Hangzhou</strain>
    </source>
</reference>
<name>A0AAP0X474_LIQFO</name>
<keyword evidence="2" id="KW-0732">Signal</keyword>
<proteinExistence type="inferred from homology"/>
<keyword evidence="5" id="KW-1185">Reference proteome</keyword>
<comment type="caution">
    <text evidence="4">The sequence shown here is derived from an EMBL/GenBank/DDBJ whole genome shotgun (WGS) entry which is preliminary data.</text>
</comment>
<dbReference type="SUPFAM" id="SSF47699">
    <property type="entry name" value="Bifunctional inhibitor/lipid-transfer protein/seed storage 2S albumin"/>
    <property type="match status" value="1"/>
</dbReference>
<dbReference type="Gene3D" id="1.10.110.10">
    <property type="entry name" value="Plant lipid-transfer and hydrophobic proteins"/>
    <property type="match status" value="1"/>
</dbReference>
<evidence type="ECO:0000256" key="1">
    <source>
        <dbReference type="ARBA" id="ARBA00009748"/>
    </source>
</evidence>
<feature type="chain" id="PRO_5042928754" description="Bifunctional inhibitor/plant lipid transfer protein/seed storage helical domain-containing protein" evidence="2">
    <location>
        <begin position="43"/>
        <end position="136"/>
    </location>
</feature>
<evidence type="ECO:0000259" key="3">
    <source>
        <dbReference type="Pfam" id="PF00234"/>
    </source>
</evidence>
<dbReference type="EMBL" id="JBBPBK010000005">
    <property type="protein sequence ID" value="KAK9284500.1"/>
    <property type="molecule type" value="Genomic_DNA"/>
</dbReference>
<dbReference type="GO" id="GO:0006869">
    <property type="term" value="P:lipid transport"/>
    <property type="evidence" value="ECO:0007669"/>
    <property type="project" value="InterPro"/>
</dbReference>
<dbReference type="Pfam" id="PF00234">
    <property type="entry name" value="Tryp_alpha_amyl"/>
    <property type="match status" value="1"/>
</dbReference>
<comment type="similarity">
    <text evidence="1">Belongs to the plant LTP family.</text>
</comment>
<evidence type="ECO:0000313" key="5">
    <source>
        <dbReference type="Proteomes" id="UP001415857"/>
    </source>
</evidence>
<sequence length="136" mass="15241">MGRNDAGQCRLTTNDSTNNDRWLARPLVCQTFFLLVLGSVIAQPTSDDPSDPNCRDVVWDFLQCTEFLFGYDSFPSRNCCDQLKDMNLIANSKGCRQRIGHCIQNMVNSMGTLIPSRVEDLPTMCGVRLGYPIADK</sequence>
<evidence type="ECO:0000256" key="2">
    <source>
        <dbReference type="SAM" id="SignalP"/>
    </source>
</evidence>
<organism evidence="4 5">
    <name type="scientific">Liquidambar formosana</name>
    <name type="common">Formosan gum</name>
    <dbReference type="NCBI Taxonomy" id="63359"/>
    <lineage>
        <taxon>Eukaryota</taxon>
        <taxon>Viridiplantae</taxon>
        <taxon>Streptophyta</taxon>
        <taxon>Embryophyta</taxon>
        <taxon>Tracheophyta</taxon>
        <taxon>Spermatophyta</taxon>
        <taxon>Magnoliopsida</taxon>
        <taxon>eudicotyledons</taxon>
        <taxon>Gunneridae</taxon>
        <taxon>Pentapetalae</taxon>
        <taxon>Saxifragales</taxon>
        <taxon>Altingiaceae</taxon>
        <taxon>Liquidambar</taxon>
    </lineage>
</organism>
<dbReference type="Proteomes" id="UP001415857">
    <property type="component" value="Unassembled WGS sequence"/>
</dbReference>
<dbReference type="InterPro" id="IPR016140">
    <property type="entry name" value="Bifunc_inhib/LTP/seed_store"/>
</dbReference>
<dbReference type="InterPro" id="IPR000528">
    <property type="entry name" value="Plant_nsLTP"/>
</dbReference>
<dbReference type="GO" id="GO:0008289">
    <property type="term" value="F:lipid binding"/>
    <property type="evidence" value="ECO:0007669"/>
    <property type="project" value="InterPro"/>
</dbReference>
<evidence type="ECO:0000313" key="4">
    <source>
        <dbReference type="EMBL" id="KAK9284500.1"/>
    </source>
</evidence>
<feature type="domain" description="Bifunctional inhibitor/plant lipid transfer protein/seed storage helical" evidence="3">
    <location>
        <begin position="54"/>
        <end position="129"/>
    </location>
</feature>
<accession>A0AAP0X474</accession>
<gene>
    <name evidence="4" type="ORF">L1049_023674</name>
</gene>
<protein>
    <recommendedName>
        <fullName evidence="3">Bifunctional inhibitor/plant lipid transfer protein/seed storage helical domain-containing protein</fullName>
    </recommendedName>
</protein>
<dbReference type="AlphaFoldDB" id="A0AAP0X474"/>